<sequence length="399" mass="46455">MSNDKKTLIFSGNNLVTKANSFVEAAYKLGVTEQKVLLCIASNIRPTDKDFQTYTFSINEFKKLINSKAKSIYKDIDEITQRLMSKPFIILNEKGHPTRINWLSKATYNKSEGTVTVRFDPDLKPYFLALSEKFTKYKLENVIHLKSSHSIRMFELLKSYEGLTERTFTLVELREKLGIENKYSSWINFKQKVLDRAQKELEEKTDISFTYIPIRQGRPVVKVKFKIKSNLLLKAIETENIKERLDKIVENPDIIELHNACVHSGFNAPENILNDWLLKYEKENIISAIKLVGTRKNIKHFMPYVTKILSEQVKEAEATVQLEPREQLIQELISEYTPKGVTKKADPITEFLLRFDAVEKFVKIMSLEEATSLWEDRKEEILFKINKNRESSLISNTRK</sequence>
<dbReference type="GO" id="GO:0006270">
    <property type="term" value="P:DNA replication initiation"/>
    <property type="evidence" value="ECO:0007669"/>
    <property type="project" value="InterPro"/>
</dbReference>
<gene>
    <name evidence="3" type="ORF">O0Q50_20020</name>
</gene>
<dbReference type="SUPFAM" id="SSF46785">
    <property type="entry name" value="Winged helix' DNA-binding domain"/>
    <property type="match status" value="2"/>
</dbReference>
<dbReference type="Pfam" id="PF01051">
    <property type="entry name" value="Rep3_N"/>
    <property type="match status" value="1"/>
</dbReference>
<dbReference type="GO" id="GO:0003887">
    <property type="term" value="F:DNA-directed DNA polymerase activity"/>
    <property type="evidence" value="ECO:0007669"/>
    <property type="project" value="InterPro"/>
</dbReference>
<dbReference type="InterPro" id="IPR036390">
    <property type="entry name" value="WH_DNA-bd_sf"/>
</dbReference>
<reference evidence="3" key="1">
    <citation type="journal article" date="2022" name="J Environ Chem Eng">
        <title>Biodegradation of petroleum oil using a constructed nonpathogenic and heavy metal-tolerant bacterial consortium isolated from marine sponges.</title>
        <authorList>
            <person name="Dechsakulwatana C."/>
            <person name="Rungsihiranrut A."/>
            <person name="Muangchinda C."/>
            <person name="Ningthoujam R."/>
            <person name="Klankeo P."/>
            <person name="Pinyakong O."/>
        </authorList>
    </citation>
    <scope>NUCLEOTIDE SEQUENCE</scope>
    <source>
        <strain evidence="3">TL01-2</strain>
    </source>
</reference>
<evidence type="ECO:0000259" key="2">
    <source>
        <dbReference type="Pfam" id="PF01051"/>
    </source>
</evidence>
<comment type="similarity">
    <text evidence="1">Belongs to the initiator RepB protein family.</text>
</comment>
<evidence type="ECO:0000313" key="4">
    <source>
        <dbReference type="Proteomes" id="UP001269400"/>
    </source>
</evidence>
<dbReference type="AlphaFoldDB" id="A0AAX6ND82"/>
<evidence type="ECO:0000256" key="1">
    <source>
        <dbReference type="ARBA" id="ARBA00038283"/>
    </source>
</evidence>
<dbReference type="InterPro" id="IPR000525">
    <property type="entry name" value="Initiator_Rep_WH1"/>
</dbReference>
<name>A0AAX6ND82_PRIAR</name>
<dbReference type="Proteomes" id="UP001269400">
    <property type="component" value="Unassembled WGS sequence"/>
</dbReference>
<dbReference type="Pfam" id="PF21205">
    <property type="entry name" value="Rep3_C"/>
    <property type="match status" value="1"/>
</dbReference>
<organism evidence="3 4">
    <name type="scientific">Priestia aryabhattai</name>
    <name type="common">Bacillus aryabhattai</name>
    <dbReference type="NCBI Taxonomy" id="412384"/>
    <lineage>
        <taxon>Bacteria</taxon>
        <taxon>Bacillati</taxon>
        <taxon>Bacillota</taxon>
        <taxon>Bacilli</taxon>
        <taxon>Bacillales</taxon>
        <taxon>Bacillaceae</taxon>
        <taxon>Priestia</taxon>
    </lineage>
</organism>
<dbReference type="InterPro" id="IPR036388">
    <property type="entry name" value="WH-like_DNA-bd_sf"/>
</dbReference>
<comment type="caution">
    <text evidence="3">The sequence shown here is derived from an EMBL/GenBank/DDBJ whole genome shotgun (WGS) entry which is preliminary data.</text>
</comment>
<dbReference type="Gene3D" id="1.10.10.10">
    <property type="entry name" value="Winged helix-like DNA-binding domain superfamily/Winged helix DNA-binding domain"/>
    <property type="match status" value="2"/>
</dbReference>
<feature type="domain" description="Initiator Rep protein WH1" evidence="2">
    <location>
        <begin position="16"/>
        <end position="158"/>
    </location>
</feature>
<protein>
    <submittedName>
        <fullName evidence="3">Replication initiation protein</fullName>
    </submittedName>
</protein>
<dbReference type="RefSeq" id="WP_316910692.1">
    <property type="nucleotide sequence ID" value="NZ_JAPTGD010000002.1"/>
</dbReference>
<dbReference type="EMBL" id="JAPTGD010000002">
    <property type="protein sequence ID" value="MDU9693465.1"/>
    <property type="molecule type" value="Genomic_DNA"/>
</dbReference>
<reference evidence="3" key="2">
    <citation type="submission" date="2022-12" db="EMBL/GenBank/DDBJ databases">
        <authorList>
            <person name="Dechsakulwatana C."/>
            <person name="Rungsihiranrut A."/>
            <person name="Muangchinda C."/>
            <person name="Ningthoujam R."/>
            <person name="Klankeo P."/>
            <person name="Pinyakong O."/>
        </authorList>
    </citation>
    <scope>NUCLEOTIDE SEQUENCE</scope>
    <source>
        <strain evidence="3">TL01-2</strain>
    </source>
</reference>
<accession>A0AAX6ND82</accession>
<proteinExistence type="inferred from homology"/>
<evidence type="ECO:0000313" key="3">
    <source>
        <dbReference type="EMBL" id="MDU9693465.1"/>
    </source>
</evidence>